<feature type="region of interest" description="Disordered" evidence="1">
    <location>
        <begin position="132"/>
        <end position="195"/>
    </location>
</feature>
<feature type="compositionally biased region" description="Basic and acidic residues" evidence="1">
    <location>
        <begin position="148"/>
        <end position="160"/>
    </location>
</feature>
<feature type="signal peptide" evidence="2">
    <location>
        <begin position="1"/>
        <end position="19"/>
    </location>
</feature>
<name>A0ABD0TMN6_LOXSC</name>
<dbReference type="AlphaFoldDB" id="A0ABD0TMN6"/>
<feature type="chain" id="PRO_5044856677" evidence="2">
    <location>
        <begin position="20"/>
        <end position="248"/>
    </location>
</feature>
<feature type="compositionally biased region" description="Polar residues" evidence="1">
    <location>
        <begin position="138"/>
        <end position="147"/>
    </location>
</feature>
<evidence type="ECO:0000313" key="3">
    <source>
        <dbReference type="EMBL" id="KAL0850617.1"/>
    </source>
</evidence>
<dbReference type="Proteomes" id="UP001549921">
    <property type="component" value="Unassembled WGS sequence"/>
</dbReference>
<dbReference type="EMBL" id="JBEDNZ010000003">
    <property type="protein sequence ID" value="KAL0850617.1"/>
    <property type="molecule type" value="Genomic_DNA"/>
</dbReference>
<reference evidence="3 4" key="1">
    <citation type="submission" date="2024-06" db="EMBL/GenBank/DDBJ databases">
        <title>A chromosome-level genome assembly of beet webworm, Loxostege sticticalis.</title>
        <authorList>
            <person name="Zhang Y."/>
        </authorList>
    </citation>
    <scope>NUCLEOTIDE SEQUENCE [LARGE SCALE GENOMIC DNA]</scope>
    <source>
        <strain evidence="3">AQ028</strain>
        <tissue evidence="3">Male pupae</tissue>
    </source>
</reference>
<sequence length="248" mass="28549">MYYLKYAIFFTIIIIKSYADKVVSDESVEQTDRKDKNTYSKVERRFLDNLDDETWHVSHLKDTDFNGRRAYCPEDTFEDKVRKYRKSLKNDGALVEYVSADALPFNETEMMADVCKTPDQKDMFQTALKWKANADAPQGTSNTNSKNDAPKADTKDKDAKTSIGGEEGPEKLNIATTTTKKDKNPSAKPPNARKASEYQFSSVEYYDETFDFDSSICPDAVEEIVLEIDHIRNYDVRCEKLMVWRSLE</sequence>
<gene>
    <name evidence="3" type="ORF">ABMA28_012376</name>
</gene>
<proteinExistence type="predicted"/>
<keyword evidence="2" id="KW-0732">Signal</keyword>
<organism evidence="3 4">
    <name type="scientific">Loxostege sticticalis</name>
    <name type="common">Beet webworm moth</name>
    <dbReference type="NCBI Taxonomy" id="481309"/>
    <lineage>
        <taxon>Eukaryota</taxon>
        <taxon>Metazoa</taxon>
        <taxon>Ecdysozoa</taxon>
        <taxon>Arthropoda</taxon>
        <taxon>Hexapoda</taxon>
        <taxon>Insecta</taxon>
        <taxon>Pterygota</taxon>
        <taxon>Neoptera</taxon>
        <taxon>Endopterygota</taxon>
        <taxon>Lepidoptera</taxon>
        <taxon>Glossata</taxon>
        <taxon>Ditrysia</taxon>
        <taxon>Pyraloidea</taxon>
        <taxon>Crambidae</taxon>
        <taxon>Pyraustinae</taxon>
        <taxon>Loxostege</taxon>
    </lineage>
</organism>
<accession>A0ABD0TMN6</accession>
<evidence type="ECO:0000256" key="1">
    <source>
        <dbReference type="SAM" id="MobiDB-lite"/>
    </source>
</evidence>
<comment type="caution">
    <text evidence="3">The sequence shown here is derived from an EMBL/GenBank/DDBJ whole genome shotgun (WGS) entry which is preliminary data.</text>
</comment>
<evidence type="ECO:0000313" key="4">
    <source>
        <dbReference type="Proteomes" id="UP001549921"/>
    </source>
</evidence>
<evidence type="ECO:0000256" key="2">
    <source>
        <dbReference type="SAM" id="SignalP"/>
    </source>
</evidence>
<protein>
    <submittedName>
        <fullName evidence="3">Uncharacterized protein</fullName>
    </submittedName>
</protein>